<reference evidence="3" key="1">
    <citation type="journal article" date="2010" name="Genome Biol.">
        <title>Genome sequence of the necrotrophic plant pathogen Pythium ultimum reveals original pathogenicity mechanisms and effector repertoire.</title>
        <authorList>
            <person name="Levesque C.A."/>
            <person name="Brouwer H."/>
            <person name="Cano L."/>
            <person name="Hamilton J.P."/>
            <person name="Holt C."/>
            <person name="Huitema E."/>
            <person name="Raffaele S."/>
            <person name="Robideau G.P."/>
            <person name="Thines M."/>
            <person name="Win J."/>
            <person name="Zerillo M.M."/>
            <person name="Beakes G.W."/>
            <person name="Boore J.L."/>
            <person name="Busam D."/>
            <person name="Dumas B."/>
            <person name="Ferriera S."/>
            <person name="Fuerstenberg S.I."/>
            <person name="Gachon C.M."/>
            <person name="Gaulin E."/>
            <person name="Govers F."/>
            <person name="Grenville-Briggs L."/>
            <person name="Horner N."/>
            <person name="Hostetler J."/>
            <person name="Jiang R.H."/>
            <person name="Johnson J."/>
            <person name="Krajaejun T."/>
            <person name="Lin H."/>
            <person name="Meijer H.J."/>
            <person name="Moore B."/>
            <person name="Morris P."/>
            <person name="Phuntmart V."/>
            <person name="Puiu D."/>
            <person name="Shetty J."/>
            <person name="Stajich J.E."/>
            <person name="Tripathy S."/>
            <person name="Wawra S."/>
            <person name="van West P."/>
            <person name="Whitty B.R."/>
            <person name="Coutinho P.M."/>
            <person name="Henrissat B."/>
            <person name="Martin F."/>
            <person name="Thomas P.D."/>
            <person name="Tyler B.M."/>
            <person name="De Vries R.P."/>
            <person name="Kamoun S."/>
            <person name="Yandell M."/>
            <person name="Tisserat N."/>
            <person name="Buell C.R."/>
        </authorList>
    </citation>
    <scope>NUCLEOTIDE SEQUENCE</scope>
    <source>
        <strain evidence="3">DAOM:BR144</strain>
    </source>
</reference>
<proteinExistence type="predicted"/>
<name>K3WIF4_GLOUD</name>
<evidence type="ECO:0000313" key="3">
    <source>
        <dbReference type="Proteomes" id="UP000019132"/>
    </source>
</evidence>
<dbReference type="EMBL" id="GL376631">
    <property type="status" value="NOT_ANNOTATED_CDS"/>
    <property type="molecule type" value="Genomic_DNA"/>
</dbReference>
<organism evidence="2 3">
    <name type="scientific">Globisporangium ultimum (strain ATCC 200006 / CBS 805.95 / DAOM BR144)</name>
    <name type="common">Pythium ultimum</name>
    <dbReference type="NCBI Taxonomy" id="431595"/>
    <lineage>
        <taxon>Eukaryota</taxon>
        <taxon>Sar</taxon>
        <taxon>Stramenopiles</taxon>
        <taxon>Oomycota</taxon>
        <taxon>Peronosporomycetes</taxon>
        <taxon>Pythiales</taxon>
        <taxon>Pythiaceae</taxon>
        <taxon>Globisporangium</taxon>
    </lineage>
</organism>
<dbReference type="Gene3D" id="3.10.20.90">
    <property type="entry name" value="Phosphatidylinositol 3-kinase Catalytic Subunit, Chain A, domain 1"/>
    <property type="match status" value="1"/>
</dbReference>
<reference evidence="2" key="3">
    <citation type="submission" date="2015-02" db="UniProtKB">
        <authorList>
            <consortium name="EnsemblProtists"/>
        </authorList>
    </citation>
    <scope>IDENTIFICATION</scope>
    <source>
        <strain evidence="2">DAOM BR144</strain>
    </source>
</reference>
<dbReference type="AlphaFoldDB" id="K3WIF4"/>
<dbReference type="InterPro" id="IPR039540">
    <property type="entry name" value="UBL3-like_ubiquitin_dom"/>
</dbReference>
<evidence type="ECO:0000259" key="1">
    <source>
        <dbReference type="Pfam" id="PF13881"/>
    </source>
</evidence>
<accession>K3WIF4</accession>
<dbReference type="OMA" id="WPQNVPP"/>
<reference evidence="3" key="2">
    <citation type="submission" date="2010-04" db="EMBL/GenBank/DDBJ databases">
        <authorList>
            <person name="Buell R."/>
            <person name="Hamilton J."/>
            <person name="Hostetler J."/>
        </authorList>
    </citation>
    <scope>NUCLEOTIDE SEQUENCE [LARGE SCALE GENOMIC DNA]</scope>
    <source>
        <strain evidence="3">DAOM:BR144</strain>
    </source>
</reference>
<keyword evidence="3" id="KW-1185">Reference proteome</keyword>
<dbReference type="VEuPathDB" id="FungiDB:PYU1_G004735"/>
<dbReference type="InterPro" id="IPR029071">
    <property type="entry name" value="Ubiquitin-like_domsf"/>
</dbReference>
<dbReference type="HOGENOM" id="CLU_162332_0_0_1"/>
<protein>
    <recommendedName>
        <fullName evidence="1">UBL3-like ubiquitin domain-containing protein</fullName>
    </recommendedName>
</protein>
<dbReference type="SUPFAM" id="SSF54236">
    <property type="entry name" value="Ubiquitin-like"/>
    <property type="match status" value="1"/>
</dbReference>
<dbReference type="InParanoid" id="K3WIF4"/>
<dbReference type="Proteomes" id="UP000019132">
    <property type="component" value="Unassembled WGS sequence"/>
</dbReference>
<dbReference type="eggNOG" id="ENOG502S5RI">
    <property type="taxonomic scope" value="Eukaryota"/>
</dbReference>
<feature type="domain" description="UBL3-like ubiquitin" evidence="1">
    <location>
        <begin position="15"/>
        <end position="127"/>
    </location>
</feature>
<dbReference type="Pfam" id="PF13881">
    <property type="entry name" value="Rad60-SLD_2"/>
    <property type="match status" value="1"/>
</dbReference>
<evidence type="ECO:0000313" key="2">
    <source>
        <dbReference type="EnsemblProtists" id="PYU1_T004746"/>
    </source>
</evidence>
<dbReference type="EnsemblProtists" id="PYU1_T004746">
    <property type="protein sequence ID" value="PYU1_T004746"/>
    <property type="gene ID" value="PYU1_G004735"/>
</dbReference>
<sequence>MSSGMTSKTGSSGDDLALKFLFANQDGVNVVLKFPKSTFVSAVKADLARNWPQGVTPPEDHKSVRLICMGRGLLQDHQTLDGCKVPAFPTHPTPVNVSVLRKAPSTTRDFPQTVAAKSVAASGCGCVLQ</sequence>